<keyword evidence="1" id="KW-0732">Signal</keyword>
<comment type="caution">
    <text evidence="2">The sequence shown here is derived from an EMBL/GenBank/DDBJ whole genome shotgun (WGS) entry which is preliminary data.</text>
</comment>
<evidence type="ECO:0000313" key="2">
    <source>
        <dbReference type="EMBL" id="KAK7040473.1"/>
    </source>
</evidence>
<reference evidence="2 3" key="1">
    <citation type="journal article" date="2024" name="J Genomics">
        <title>Draft genome sequencing and assembly of Favolaschia claudopus CIRM-BRFM 2984 isolated from oak limbs.</title>
        <authorList>
            <person name="Navarro D."/>
            <person name="Drula E."/>
            <person name="Chaduli D."/>
            <person name="Cazenave R."/>
            <person name="Ahrendt S."/>
            <person name="Wang J."/>
            <person name="Lipzen A."/>
            <person name="Daum C."/>
            <person name="Barry K."/>
            <person name="Grigoriev I.V."/>
            <person name="Favel A."/>
            <person name="Rosso M.N."/>
            <person name="Martin F."/>
        </authorList>
    </citation>
    <scope>NUCLEOTIDE SEQUENCE [LARGE SCALE GENOMIC DNA]</scope>
    <source>
        <strain evidence="2 3">CIRM-BRFM 2984</strain>
    </source>
</reference>
<organism evidence="2 3">
    <name type="scientific">Favolaschia claudopus</name>
    <dbReference type="NCBI Taxonomy" id="2862362"/>
    <lineage>
        <taxon>Eukaryota</taxon>
        <taxon>Fungi</taxon>
        <taxon>Dikarya</taxon>
        <taxon>Basidiomycota</taxon>
        <taxon>Agaricomycotina</taxon>
        <taxon>Agaricomycetes</taxon>
        <taxon>Agaricomycetidae</taxon>
        <taxon>Agaricales</taxon>
        <taxon>Marasmiineae</taxon>
        <taxon>Mycenaceae</taxon>
        <taxon>Favolaschia</taxon>
    </lineage>
</organism>
<feature type="signal peptide" evidence="1">
    <location>
        <begin position="1"/>
        <end position="18"/>
    </location>
</feature>
<feature type="chain" id="PRO_5043452035" evidence="1">
    <location>
        <begin position="19"/>
        <end position="75"/>
    </location>
</feature>
<keyword evidence="3" id="KW-1185">Reference proteome</keyword>
<protein>
    <submittedName>
        <fullName evidence="2">Uncharacterized protein</fullName>
    </submittedName>
</protein>
<gene>
    <name evidence="2" type="ORF">R3P38DRAFT_3180185</name>
</gene>
<name>A0AAW0CKL7_9AGAR</name>
<dbReference type="Proteomes" id="UP001362999">
    <property type="component" value="Unassembled WGS sequence"/>
</dbReference>
<evidence type="ECO:0000256" key="1">
    <source>
        <dbReference type="SAM" id="SignalP"/>
    </source>
</evidence>
<accession>A0AAW0CKL7</accession>
<dbReference type="EMBL" id="JAWWNJ010000015">
    <property type="protein sequence ID" value="KAK7040473.1"/>
    <property type="molecule type" value="Genomic_DNA"/>
</dbReference>
<evidence type="ECO:0000313" key="3">
    <source>
        <dbReference type="Proteomes" id="UP001362999"/>
    </source>
</evidence>
<dbReference type="AlphaFoldDB" id="A0AAW0CKL7"/>
<sequence>MLFKVAVFFLAFASAVVAAPKRPRQANEPPRSVFTATREFKTLTDVAPFIVTKTTTMVWTASPTTTLTQPTGPGI</sequence>
<proteinExistence type="predicted"/>